<proteinExistence type="inferred from homology"/>
<evidence type="ECO:0000313" key="9">
    <source>
        <dbReference type="EMBL" id="KOO28282.1"/>
    </source>
</evidence>
<evidence type="ECO:0000256" key="2">
    <source>
        <dbReference type="ARBA" id="ARBA00009864"/>
    </source>
</evidence>
<keyword evidence="4" id="KW-0496">Mitochondrion</keyword>
<dbReference type="GO" id="GO:0006412">
    <property type="term" value="P:translation"/>
    <property type="evidence" value="ECO:0007669"/>
    <property type="project" value="InterPro"/>
</dbReference>
<keyword evidence="5" id="KW-0687">Ribonucleoprotein</keyword>
<dbReference type="Pfam" id="PF10484">
    <property type="entry name" value="MRP-S23"/>
    <property type="match status" value="1"/>
</dbReference>
<sequence>MGKTMRKWWMNKPFRNTMGVVPKPHLSSRTVRTDLVPRVEQLVAGGAIPKPVWLDAVLAHPPPLAHRFSGERPVRFEWREEDRLRRIWQRRNPEASMHPKVLFLDESRLPASAIEHPADAFVKKQQALMRRGLSEEEAYRRVAGEQEERRRVADAEVAAAREQARALGASPAEGGGGATAPDADGLAARLLRRFAEEARDSGQPYPRHWFHDDGSWRGIGLDDNVDQRTKRAIERQGELMHLMKQMDASFEEAATRDETDDDGVPVAGRSGAGATTKVD</sequence>
<comment type="caution">
    <text evidence="9">The sequence shown here is derived from an EMBL/GenBank/DDBJ whole genome shotgun (WGS) entry which is preliminary data.</text>
</comment>
<comment type="subcellular location">
    <subcellularLocation>
        <location evidence="1">Mitochondrion</location>
    </subcellularLocation>
</comment>
<evidence type="ECO:0000256" key="5">
    <source>
        <dbReference type="ARBA" id="ARBA00023274"/>
    </source>
</evidence>
<gene>
    <name evidence="9" type="ORF">Ctob_008345</name>
</gene>
<feature type="domain" description="Small ribosomal subunit protein mS23 conserved" evidence="8">
    <location>
        <begin position="37"/>
        <end position="148"/>
    </location>
</feature>
<dbReference type="AlphaFoldDB" id="A0A0M0JPQ6"/>
<reference evidence="10" key="1">
    <citation type="journal article" date="2015" name="PLoS Genet.">
        <title>Genome Sequence and Transcriptome Analyses of Chrysochromulina tobin: Metabolic Tools for Enhanced Algal Fitness in the Prominent Order Prymnesiales (Haptophyceae).</title>
        <authorList>
            <person name="Hovde B.T."/>
            <person name="Deodato C.R."/>
            <person name="Hunsperger H.M."/>
            <person name="Ryken S.A."/>
            <person name="Yost W."/>
            <person name="Jha R.K."/>
            <person name="Patterson J."/>
            <person name="Monnat R.J. Jr."/>
            <person name="Barlow S.B."/>
            <person name="Starkenburg S.R."/>
            <person name="Cattolico R.A."/>
        </authorList>
    </citation>
    <scope>NUCLEOTIDE SEQUENCE</scope>
    <source>
        <strain evidence="10">CCMP291</strain>
    </source>
</reference>
<dbReference type="InterPro" id="IPR059242">
    <property type="entry name" value="mS23_dom"/>
</dbReference>
<dbReference type="Proteomes" id="UP000037460">
    <property type="component" value="Unassembled WGS sequence"/>
</dbReference>
<dbReference type="InterPro" id="IPR023611">
    <property type="entry name" value="mS23_dom_met"/>
</dbReference>
<name>A0A0M0JPQ6_9EUKA</name>
<protein>
    <recommendedName>
        <fullName evidence="6">Small ribosomal subunit protein mS23</fullName>
    </recommendedName>
</protein>
<dbReference type="CDD" id="cd23701">
    <property type="entry name" value="At1g26750"/>
    <property type="match status" value="1"/>
</dbReference>
<evidence type="ECO:0000313" key="10">
    <source>
        <dbReference type="Proteomes" id="UP000037460"/>
    </source>
</evidence>
<dbReference type="GO" id="GO:0005840">
    <property type="term" value="C:ribosome"/>
    <property type="evidence" value="ECO:0007669"/>
    <property type="project" value="InterPro"/>
</dbReference>
<keyword evidence="3" id="KW-0689">Ribosomal protein</keyword>
<comment type="similarity">
    <text evidence="2">Belongs to the mitochondrion-specific ribosomal protein mS23 family.</text>
</comment>
<evidence type="ECO:0000256" key="7">
    <source>
        <dbReference type="SAM" id="MobiDB-lite"/>
    </source>
</evidence>
<evidence type="ECO:0000256" key="1">
    <source>
        <dbReference type="ARBA" id="ARBA00004173"/>
    </source>
</evidence>
<dbReference type="GO" id="GO:0003735">
    <property type="term" value="F:structural constituent of ribosome"/>
    <property type="evidence" value="ECO:0007669"/>
    <property type="project" value="InterPro"/>
</dbReference>
<organism evidence="9 10">
    <name type="scientific">Chrysochromulina tobinii</name>
    <dbReference type="NCBI Taxonomy" id="1460289"/>
    <lineage>
        <taxon>Eukaryota</taxon>
        <taxon>Haptista</taxon>
        <taxon>Haptophyta</taxon>
        <taxon>Prymnesiophyceae</taxon>
        <taxon>Prymnesiales</taxon>
        <taxon>Chrysochromulinaceae</taxon>
        <taxon>Chrysochromulina</taxon>
    </lineage>
</organism>
<feature type="region of interest" description="Disordered" evidence="7">
    <location>
        <begin position="251"/>
        <end position="279"/>
    </location>
</feature>
<dbReference type="EMBL" id="JWZX01002591">
    <property type="protein sequence ID" value="KOO28282.1"/>
    <property type="molecule type" value="Genomic_DNA"/>
</dbReference>
<evidence type="ECO:0000256" key="6">
    <source>
        <dbReference type="ARBA" id="ARBA00035137"/>
    </source>
</evidence>
<evidence type="ECO:0000256" key="3">
    <source>
        <dbReference type="ARBA" id="ARBA00022980"/>
    </source>
</evidence>
<keyword evidence="10" id="KW-1185">Reference proteome</keyword>
<evidence type="ECO:0000259" key="8">
    <source>
        <dbReference type="Pfam" id="PF10484"/>
    </source>
</evidence>
<accession>A0A0M0JPQ6</accession>
<evidence type="ECO:0000256" key="4">
    <source>
        <dbReference type="ARBA" id="ARBA00023128"/>
    </source>
</evidence>